<accession>F7XTW9</accession>
<dbReference type="KEGG" id="mmn:midi_01051"/>
<name>F7XTW9_MIDMI</name>
<dbReference type="Proteomes" id="UP000006639">
    <property type="component" value="Chromosome"/>
</dbReference>
<reference evidence="1 2" key="1">
    <citation type="journal article" date="2011" name="Mol. Biol. Evol.">
        <title>Phylogenomic evidence for the presence of a flagellum and cbb3 oxidase in the free-living mitochondrial ancestor.</title>
        <authorList>
            <person name="Sassera D."/>
            <person name="Lo N."/>
            <person name="Epis S."/>
            <person name="D'Auria G."/>
            <person name="Montagna M."/>
            <person name="Comandatore F."/>
            <person name="Horner D."/>
            <person name="Pereto J."/>
            <person name="Luciano A.M."/>
            <person name="Franciosi F."/>
            <person name="Ferri E."/>
            <person name="Crotti E."/>
            <person name="Bazzocchi C."/>
            <person name="Daffonchio D."/>
            <person name="Sacchi L."/>
            <person name="Moya A."/>
            <person name="Latorre A."/>
            <person name="Bandi C."/>
        </authorList>
    </citation>
    <scope>NUCLEOTIDE SEQUENCE [LARGE SCALE GENOMIC DNA]</scope>
    <source>
        <strain evidence="1 2">IricVA</strain>
    </source>
</reference>
<evidence type="ECO:0000313" key="1">
    <source>
        <dbReference type="EMBL" id="AEI89328.1"/>
    </source>
</evidence>
<keyword evidence="2" id="KW-1185">Reference proteome</keyword>
<organism evidence="1 2">
    <name type="scientific">Midichloria mitochondrii (strain IricVA)</name>
    <dbReference type="NCBI Taxonomy" id="696127"/>
    <lineage>
        <taxon>Bacteria</taxon>
        <taxon>Pseudomonadati</taxon>
        <taxon>Pseudomonadota</taxon>
        <taxon>Alphaproteobacteria</taxon>
        <taxon>Rickettsiales</taxon>
        <taxon>Candidatus Midichloriaceae</taxon>
        <taxon>Candidatus Midichloria</taxon>
    </lineage>
</organism>
<dbReference type="EMBL" id="CP002130">
    <property type="protein sequence ID" value="AEI89328.1"/>
    <property type="molecule type" value="Genomic_DNA"/>
</dbReference>
<gene>
    <name evidence="1" type="ordered locus">midi_01051</name>
</gene>
<proteinExistence type="predicted"/>
<sequence>MFFGALYRYKTVHLLFYFIFLRMEYGSNASSYIQLNSFWQK</sequence>
<protein>
    <submittedName>
        <fullName evidence="1">Uncharacterized protein</fullName>
    </submittedName>
</protein>
<evidence type="ECO:0000313" key="2">
    <source>
        <dbReference type="Proteomes" id="UP000006639"/>
    </source>
</evidence>
<dbReference type="AlphaFoldDB" id="F7XTW9"/>
<dbReference type="HOGENOM" id="CLU_3272847_0_0_5"/>